<organism evidence="1 2">
    <name type="scientific">Acidisoma silvae</name>
    <dbReference type="NCBI Taxonomy" id="2802396"/>
    <lineage>
        <taxon>Bacteria</taxon>
        <taxon>Pseudomonadati</taxon>
        <taxon>Pseudomonadota</taxon>
        <taxon>Alphaproteobacteria</taxon>
        <taxon>Acetobacterales</taxon>
        <taxon>Acidocellaceae</taxon>
        <taxon>Acidisoma</taxon>
    </lineage>
</organism>
<gene>
    <name evidence="1" type="ORF">ASILVAE211_18005</name>
</gene>
<dbReference type="EMBL" id="JAESVB010000010">
    <property type="protein sequence ID" value="MCB8877094.1"/>
    <property type="molecule type" value="Genomic_DNA"/>
</dbReference>
<sequence>MVAAIGPARAGEVTLLKPLDSISIHSPVQPVPPGGPFPYTASGPAASWGVVAWDIPGGNLSAFSSVAAGAATLSTSQSAEASVTVLRASRGGTAITLSQDGAVLPCLTAGGQPRESDLFLSPNKQTNRLEIDGYTSALHANPLTDLRHLYAAATVSYTATPSAKREICGVAQGGALIAVILDNRTAHQTLFYQLALTTVCGPQPAPRLAFCAKMRSAPWSNFFFTKNPFGVDDKLPLLGQRFLMPGETRTLHVDLLPRLIGFLRAGPFALDSDPGHWTIDSFYAGQHIWGGVKLTTHWSSIQLVADTVGASAK</sequence>
<reference evidence="1" key="1">
    <citation type="journal article" date="2021" name="Microorganisms">
        <title>Acidisoma silvae sp. nov. and Acidisomacellulosilytica sp. nov., Two Acidophilic Bacteria Isolated from Decaying Wood, Hydrolyzing Cellulose and Producing Poly-3-hydroxybutyrate.</title>
        <authorList>
            <person name="Mieszkin S."/>
            <person name="Pouder E."/>
            <person name="Uroz S."/>
            <person name="Simon-Colin C."/>
            <person name="Alain K."/>
        </authorList>
    </citation>
    <scope>NUCLEOTIDE SEQUENCE</scope>
    <source>
        <strain evidence="1">HW T2.11</strain>
    </source>
</reference>
<comment type="caution">
    <text evidence="1">The sequence shown here is derived from an EMBL/GenBank/DDBJ whole genome shotgun (WGS) entry which is preliminary data.</text>
</comment>
<keyword evidence="2" id="KW-1185">Reference proteome</keyword>
<dbReference type="AlphaFoldDB" id="A0A964E0E9"/>
<reference evidence="1" key="2">
    <citation type="submission" date="2021-01" db="EMBL/GenBank/DDBJ databases">
        <authorList>
            <person name="Mieszkin S."/>
            <person name="Pouder E."/>
            <person name="Alain K."/>
        </authorList>
    </citation>
    <scope>NUCLEOTIDE SEQUENCE</scope>
    <source>
        <strain evidence="1">HW T2.11</strain>
    </source>
</reference>
<accession>A0A964E0E9</accession>
<dbReference type="RefSeq" id="WP_227322751.1">
    <property type="nucleotide sequence ID" value="NZ_JAESVB010000010.1"/>
</dbReference>
<name>A0A964E0E9_9PROT</name>
<dbReference type="Proteomes" id="UP000708298">
    <property type="component" value="Unassembled WGS sequence"/>
</dbReference>
<evidence type="ECO:0000313" key="2">
    <source>
        <dbReference type="Proteomes" id="UP000708298"/>
    </source>
</evidence>
<proteinExistence type="predicted"/>
<protein>
    <submittedName>
        <fullName evidence="1">Uncharacterized protein</fullName>
    </submittedName>
</protein>
<evidence type="ECO:0000313" key="1">
    <source>
        <dbReference type="EMBL" id="MCB8877094.1"/>
    </source>
</evidence>